<dbReference type="Gene3D" id="2.60.40.2310">
    <property type="match status" value="1"/>
</dbReference>
<dbReference type="PANTHER" id="PTHR10795">
    <property type="entry name" value="PROPROTEIN CONVERTASE SUBTILISIN/KEXIN"/>
    <property type="match status" value="1"/>
</dbReference>
<dbReference type="InterPro" id="IPR046450">
    <property type="entry name" value="PA_dom_sf"/>
</dbReference>
<dbReference type="AlphaFoldDB" id="A0A6L6QEC0"/>
<evidence type="ECO:0000259" key="8">
    <source>
        <dbReference type="Pfam" id="PF00082"/>
    </source>
</evidence>
<comment type="caution">
    <text evidence="12">The sequence shown here is derived from an EMBL/GenBank/DDBJ whole genome shotgun (WGS) entry which is preliminary data.</text>
</comment>
<sequence>MKLRPLTLAVIAVLSGLSLQAGAEEARHSYIVQLADAPVANYTGGVNGLAATKPAAGTRLDVTAQNVQDYIAYLDQQQNSATAVVPDAQIIHKYKLVLNGFAARLTDAEVRALKKSSAVASISADEARSLDTNYTPKFLGLDAPGDGLWAKAGGVDKAGENVIIGVVDGGVWPEHTSYADRVDDQGKPTFDVSGTLVYDAPTGWNGACVTGEGFTASHCNNKLIGARYFNAGFLASGKPLHWTDFVSPRDSIAGATGHGGHGDHTSTTAGGNFGAVGKLSGIPIGSMSGMAPRARLAMYKVCWTYPDATATDGTGSKNSCFNSDSVAAIDQAVADGVHVLNFSISGSQTSVTDPVEMAFFNAAAAGVFVAASAGNSGPTNAVAHLSPWLTTVAASTHNRASIATVSLVGGSSYTGASYNQTPLPDTPTILARDAAIKPYAQLSTADKAAARLCYTAADRVTYGGGPDAALDPAKASGKVLLCERGNSARVDKSRAVKEAGGVGMILMDTSATQAPVADPHSIPAVHLNFADGSAARTWIAGHADAASNIGKSVLTTSAVPAPQMASFSSRGPNKHNANILKPDLTAPGVDILAAVTADYNNPADRDAIANGTLVPDANWASYQGTSMSSPHVAGLGALLRQAHPDWSPAAIKSALMTTAYDTFADGQPGMAAGTLPWGQGAGHVRPNKATDPGLVYDSGPVDWIRFMCGIPGTLSASFCSPYGTIQPYNLNLASLTASAVLGKLTMTRTVTNVGSQEATYTANASLPGFTVVVSPSSLTLAPGAKASFTVSLTNVSAAANTWSYGSLTWADNAGHVVRSPLTARPAMISVPSKVYNEAATGSTSFTIGAGFTGPLAASKGGLKPATRSAATVSTDASGDGGLAACKAGGNAGVRTHTVTVPANALVARFALYDVDTSGYQAGDHDDLDLLVLNSAGTQVGSSGGSTSNEMVTLNQPAAGDYKVCVVGYAPLGGSANYTLSSWTVAKDEMGGNLKVGLPSMVFTGATATIGASWSGLGSAKHLGAVVFTAPGGTTTSTLLEVDTTVPIPEQTQERNVAGARN</sequence>
<proteinExistence type="inferred from homology"/>
<keyword evidence="13" id="KW-1185">Reference proteome</keyword>
<name>A0A6L6QEC0_9BURK</name>
<feature type="chain" id="PRO_5026833031" evidence="7">
    <location>
        <begin position="24"/>
        <end position="1061"/>
    </location>
</feature>
<dbReference type="PROSITE" id="PS00138">
    <property type="entry name" value="SUBTILASE_SER"/>
    <property type="match status" value="1"/>
</dbReference>
<dbReference type="Pfam" id="PF05922">
    <property type="entry name" value="Inhibitor_I9"/>
    <property type="match status" value="1"/>
</dbReference>
<dbReference type="RefSeq" id="WP_155453652.1">
    <property type="nucleotide sequence ID" value="NZ_WNKX01000005.1"/>
</dbReference>
<dbReference type="SUPFAM" id="SSF52743">
    <property type="entry name" value="Subtilisin-like"/>
    <property type="match status" value="1"/>
</dbReference>
<keyword evidence="7" id="KW-0732">Signal</keyword>
<evidence type="ECO:0000256" key="5">
    <source>
        <dbReference type="PIRSR" id="PIRSR615500-1"/>
    </source>
</evidence>
<dbReference type="InterPro" id="IPR023828">
    <property type="entry name" value="Peptidase_S8_Ser-AS"/>
</dbReference>
<evidence type="ECO:0000313" key="13">
    <source>
        <dbReference type="Proteomes" id="UP000472320"/>
    </source>
</evidence>
<accession>A0A6L6QEC0</accession>
<dbReference type="Gene3D" id="3.50.30.30">
    <property type="match status" value="1"/>
</dbReference>
<dbReference type="CDD" id="cd02120">
    <property type="entry name" value="PA_subtilisin_like"/>
    <property type="match status" value="1"/>
</dbReference>
<dbReference type="InterPro" id="IPR010259">
    <property type="entry name" value="S8pro/Inhibitor_I9"/>
</dbReference>
<organism evidence="12 13">
    <name type="scientific">Massilia eburnea</name>
    <dbReference type="NCBI Taxonomy" id="1776165"/>
    <lineage>
        <taxon>Bacteria</taxon>
        <taxon>Pseudomonadati</taxon>
        <taxon>Pseudomonadota</taxon>
        <taxon>Betaproteobacteria</taxon>
        <taxon>Burkholderiales</taxon>
        <taxon>Oxalobacteraceae</taxon>
        <taxon>Telluria group</taxon>
        <taxon>Massilia</taxon>
    </lineage>
</organism>
<evidence type="ECO:0000256" key="3">
    <source>
        <dbReference type="ARBA" id="ARBA00022801"/>
    </source>
</evidence>
<keyword evidence="2 6" id="KW-0645">Protease</keyword>
<dbReference type="Gene3D" id="3.40.50.200">
    <property type="entry name" value="Peptidase S8/S53 domain"/>
    <property type="match status" value="1"/>
</dbReference>
<dbReference type="SUPFAM" id="SSF52025">
    <property type="entry name" value="PA domain"/>
    <property type="match status" value="1"/>
</dbReference>
<keyword evidence="3 6" id="KW-0378">Hydrolase</keyword>
<dbReference type="InterPro" id="IPR015500">
    <property type="entry name" value="Peptidase_S8_subtilisin-rel"/>
</dbReference>
<dbReference type="InterPro" id="IPR045051">
    <property type="entry name" value="SBT"/>
</dbReference>
<feature type="domain" description="PA" evidence="9">
    <location>
        <begin position="466"/>
        <end position="534"/>
    </location>
</feature>
<feature type="domain" description="Peptidase S8/S53" evidence="8">
    <location>
        <begin position="159"/>
        <end position="662"/>
    </location>
</feature>
<dbReference type="Pfam" id="PF00082">
    <property type="entry name" value="Peptidase_S8"/>
    <property type="match status" value="1"/>
</dbReference>
<dbReference type="InterPro" id="IPR003137">
    <property type="entry name" value="PA_domain"/>
</dbReference>
<feature type="domain" description="Inhibitor I9" evidence="10">
    <location>
        <begin position="29"/>
        <end position="130"/>
    </location>
</feature>
<comment type="similarity">
    <text evidence="1 6">Belongs to the peptidase S8 family.</text>
</comment>
<dbReference type="InterPro" id="IPR000209">
    <property type="entry name" value="Peptidase_S8/S53_dom"/>
</dbReference>
<dbReference type="Gene3D" id="3.30.70.80">
    <property type="entry name" value="Peptidase S8 propeptide/proteinase inhibitor I9"/>
    <property type="match status" value="1"/>
</dbReference>
<dbReference type="Pfam" id="PF17766">
    <property type="entry name" value="fn3_6"/>
    <property type="match status" value="1"/>
</dbReference>
<evidence type="ECO:0000256" key="4">
    <source>
        <dbReference type="ARBA" id="ARBA00022825"/>
    </source>
</evidence>
<protein>
    <submittedName>
        <fullName evidence="12">S8 family serine peptidase</fullName>
    </submittedName>
</protein>
<dbReference type="Proteomes" id="UP000472320">
    <property type="component" value="Unassembled WGS sequence"/>
</dbReference>
<dbReference type="SUPFAM" id="SSF54897">
    <property type="entry name" value="Protease propeptides/inhibitors"/>
    <property type="match status" value="1"/>
</dbReference>
<dbReference type="GO" id="GO:0004252">
    <property type="term" value="F:serine-type endopeptidase activity"/>
    <property type="evidence" value="ECO:0007669"/>
    <property type="project" value="UniProtKB-UniRule"/>
</dbReference>
<dbReference type="OrthoDB" id="614750at2"/>
<evidence type="ECO:0000256" key="2">
    <source>
        <dbReference type="ARBA" id="ARBA00022670"/>
    </source>
</evidence>
<reference evidence="12 13" key="1">
    <citation type="submission" date="2019-11" db="EMBL/GenBank/DDBJ databases">
        <title>Type strains purchased from KCTC, JCM and DSMZ.</title>
        <authorList>
            <person name="Lu H."/>
        </authorList>
    </citation>
    <scope>NUCLEOTIDE SEQUENCE [LARGE SCALE GENOMIC DNA]</scope>
    <source>
        <strain evidence="12 13">JCM 31587</strain>
    </source>
</reference>
<dbReference type="PROSITE" id="PS51892">
    <property type="entry name" value="SUBTILASE"/>
    <property type="match status" value="1"/>
</dbReference>
<gene>
    <name evidence="12" type="ORF">GM658_08905</name>
</gene>
<dbReference type="PRINTS" id="PR00723">
    <property type="entry name" value="SUBTILISIN"/>
</dbReference>
<evidence type="ECO:0000313" key="12">
    <source>
        <dbReference type="EMBL" id="MTW10722.1"/>
    </source>
</evidence>
<evidence type="ECO:0000259" key="11">
    <source>
        <dbReference type="Pfam" id="PF17766"/>
    </source>
</evidence>
<evidence type="ECO:0000256" key="7">
    <source>
        <dbReference type="SAM" id="SignalP"/>
    </source>
</evidence>
<feature type="active site" description="Charge relay system" evidence="5 6">
    <location>
        <position position="261"/>
    </location>
</feature>
<feature type="active site" description="Charge relay system" evidence="5 6">
    <location>
        <position position="626"/>
    </location>
</feature>
<evidence type="ECO:0000259" key="10">
    <source>
        <dbReference type="Pfam" id="PF05922"/>
    </source>
</evidence>
<dbReference type="InterPro" id="IPR041469">
    <property type="entry name" value="Subtilisin-like_FN3"/>
</dbReference>
<dbReference type="InterPro" id="IPR036852">
    <property type="entry name" value="Peptidase_S8/S53_dom_sf"/>
</dbReference>
<keyword evidence="4 6" id="KW-0720">Serine protease</keyword>
<evidence type="ECO:0000259" key="9">
    <source>
        <dbReference type="Pfam" id="PF02225"/>
    </source>
</evidence>
<evidence type="ECO:0000256" key="6">
    <source>
        <dbReference type="PROSITE-ProRule" id="PRU01240"/>
    </source>
</evidence>
<dbReference type="GO" id="GO:0006508">
    <property type="term" value="P:proteolysis"/>
    <property type="evidence" value="ECO:0007669"/>
    <property type="project" value="UniProtKB-KW"/>
</dbReference>
<dbReference type="EMBL" id="WNKX01000005">
    <property type="protein sequence ID" value="MTW10722.1"/>
    <property type="molecule type" value="Genomic_DNA"/>
</dbReference>
<feature type="signal peptide" evidence="7">
    <location>
        <begin position="1"/>
        <end position="23"/>
    </location>
</feature>
<evidence type="ECO:0000256" key="1">
    <source>
        <dbReference type="ARBA" id="ARBA00011073"/>
    </source>
</evidence>
<feature type="domain" description="Subtilisin-like protease fibronectin type-III" evidence="11">
    <location>
        <begin position="729"/>
        <end position="822"/>
    </location>
</feature>
<dbReference type="InterPro" id="IPR037045">
    <property type="entry name" value="S8pro/Inhibitor_I9_sf"/>
</dbReference>
<dbReference type="Pfam" id="PF02225">
    <property type="entry name" value="PA"/>
    <property type="match status" value="1"/>
</dbReference>
<feature type="active site" description="Charge relay system" evidence="5 6">
    <location>
        <position position="168"/>
    </location>
</feature>
<dbReference type="Gene3D" id="2.60.120.380">
    <property type="match status" value="1"/>
</dbReference>